<sequence length="205" mass="22622">MAVGRSLSHFRFHVFTRMLKRTTEHYMGINIKRLSLLTGLIILTCLSLAPISQAHAENRLIILVRHAEKADTPANDPQLSPKGEMRATSLITALNRTPLSQLIATQYLRTQQTLTPIAEARHLPVTIVEAAKPMEEHIQQIVEQVHAVQGNTLIAGHSNTVPLIIKALGGPEIQAIGEEDYSQLFLLSLNDGQPASLISTRYGQE</sequence>
<accession>A0A9X2WXL9</accession>
<comment type="caution">
    <text evidence="1">The sequence shown here is derived from an EMBL/GenBank/DDBJ whole genome shotgun (WGS) entry which is preliminary data.</text>
</comment>
<gene>
    <name evidence="1" type="ORF">NE536_17730</name>
</gene>
<dbReference type="RefSeq" id="WP_261273513.1">
    <property type="nucleotide sequence ID" value="NZ_JAMTCC010000035.1"/>
</dbReference>
<dbReference type="EMBL" id="JAMTCC010000035">
    <property type="protein sequence ID" value="MCT7947201.1"/>
    <property type="molecule type" value="Genomic_DNA"/>
</dbReference>
<dbReference type="AlphaFoldDB" id="A0A9X2WXL9"/>
<evidence type="ECO:0000313" key="2">
    <source>
        <dbReference type="Proteomes" id="UP001155604"/>
    </source>
</evidence>
<dbReference type="Gene3D" id="3.40.50.1240">
    <property type="entry name" value="Phosphoglycerate mutase-like"/>
    <property type="match status" value="1"/>
</dbReference>
<dbReference type="SUPFAM" id="SSF53254">
    <property type="entry name" value="Phosphoglycerate mutase-like"/>
    <property type="match status" value="1"/>
</dbReference>
<dbReference type="CDD" id="cd07040">
    <property type="entry name" value="HP"/>
    <property type="match status" value="1"/>
</dbReference>
<dbReference type="Pfam" id="PF00300">
    <property type="entry name" value="His_Phos_1"/>
    <property type="match status" value="1"/>
</dbReference>
<organism evidence="1 2">
    <name type="scientific">Shewanella septentrionalis</name>
    <dbReference type="NCBI Taxonomy" id="2952223"/>
    <lineage>
        <taxon>Bacteria</taxon>
        <taxon>Pseudomonadati</taxon>
        <taxon>Pseudomonadota</taxon>
        <taxon>Gammaproteobacteria</taxon>
        <taxon>Alteromonadales</taxon>
        <taxon>Shewanellaceae</taxon>
        <taxon>Shewanella</taxon>
    </lineage>
</organism>
<keyword evidence="2" id="KW-1185">Reference proteome</keyword>
<dbReference type="InterPro" id="IPR029033">
    <property type="entry name" value="His_PPase_superfam"/>
</dbReference>
<dbReference type="SMART" id="SM00855">
    <property type="entry name" value="PGAM"/>
    <property type="match status" value="1"/>
</dbReference>
<proteinExistence type="predicted"/>
<evidence type="ECO:0000313" key="1">
    <source>
        <dbReference type="EMBL" id="MCT7947201.1"/>
    </source>
</evidence>
<dbReference type="InterPro" id="IPR013078">
    <property type="entry name" value="His_Pase_superF_clade-1"/>
</dbReference>
<dbReference type="Proteomes" id="UP001155604">
    <property type="component" value="Unassembled WGS sequence"/>
</dbReference>
<protein>
    <submittedName>
        <fullName evidence="1">Histidine phosphatase family protein</fullName>
    </submittedName>
</protein>
<name>A0A9X2WXL9_9GAMM</name>
<reference evidence="1" key="1">
    <citation type="journal article" date="2023" name="Int. J. Syst. Evol. Microbiol.">
        <title>&lt;i&gt;Shewanella septentrionalis&lt;/i&gt; sp. nov. and &lt;i&gt;Shewanella holmiensis&lt;/i&gt; sp. nov., isolated from Baltic Sea water and sediments.</title>
        <authorList>
            <person name="Martin-Rodriguez A.J."/>
            <person name="Thorell K."/>
            <person name="Joffre E."/>
            <person name="Jensie-Markopoulos S."/>
            <person name="Moore E.R.B."/>
            <person name="Sjoling A."/>
        </authorList>
    </citation>
    <scope>NUCLEOTIDE SEQUENCE</scope>
    <source>
        <strain evidence="1">SP1W3</strain>
    </source>
</reference>